<feature type="binding site" evidence="5">
    <location>
        <position position="285"/>
    </location>
    <ligand>
        <name>Zn(2+)</name>
        <dbReference type="ChEBI" id="CHEBI:29105"/>
    </ligand>
</feature>
<dbReference type="EMBL" id="PZFQ01000009">
    <property type="protein sequence ID" value="PTI76600.1"/>
    <property type="molecule type" value="Genomic_DNA"/>
</dbReference>
<dbReference type="AlphaFoldDB" id="A0A9Q6MVS7"/>
<dbReference type="GO" id="GO:0008898">
    <property type="term" value="F:S-adenosylmethionine-homocysteine S-methyltransferase activity"/>
    <property type="evidence" value="ECO:0007669"/>
    <property type="project" value="TreeGrafter"/>
</dbReference>
<evidence type="ECO:0000313" key="8">
    <source>
        <dbReference type="Proteomes" id="UP000241960"/>
    </source>
</evidence>
<keyword evidence="1 5" id="KW-0489">Methyltransferase</keyword>
<dbReference type="RefSeq" id="WP_073504992.1">
    <property type="nucleotide sequence ID" value="NZ_CP018199.1"/>
</dbReference>
<comment type="caution">
    <text evidence="7">The sequence shown here is derived from an EMBL/GenBank/DDBJ whole genome shotgun (WGS) entry which is preliminary data.</text>
</comment>
<dbReference type="InterPro" id="IPR017226">
    <property type="entry name" value="BHMT-like"/>
</dbReference>
<dbReference type="PANTHER" id="PTHR46015:SF1">
    <property type="entry name" value="HOMOCYSTEINE S-METHYLTRANSFERASE-LIKE ISOFORM 1"/>
    <property type="match status" value="1"/>
</dbReference>
<comment type="cofactor">
    <cofactor evidence="5">
        <name>Zn(2+)</name>
        <dbReference type="ChEBI" id="CHEBI:29105"/>
    </cofactor>
</comment>
<evidence type="ECO:0000259" key="6">
    <source>
        <dbReference type="PROSITE" id="PS50970"/>
    </source>
</evidence>
<dbReference type="GO" id="GO:0008270">
    <property type="term" value="F:zinc ion binding"/>
    <property type="evidence" value="ECO:0007669"/>
    <property type="project" value="InterPro"/>
</dbReference>
<evidence type="ECO:0000313" key="7">
    <source>
        <dbReference type="EMBL" id="PTI76600.1"/>
    </source>
</evidence>
<dbReference type="InterPro" id="IPR051486">
    <property type="entry name" value="Hcy_S-methyltransferase"/>
</dbReference>
<evidence type="ECO:0000256" key="2">
    <source>
        <dbReference type="ARBA" id="ARBA00022679"/>
    </source>
</evidence>
<dbReference type="Proteomes" id="UP000241960">
    <property type="component" value="Unassembled WGS sequence"/>
</dbReference>
<proteinExistence type="predicted"/>
<dbReference type="InterPro" id="IPR003726">
    <property type="entry name" value="HCY_dom"/>
</dbReference>
<dbReference type="PANTHER" id="PTHR46015">
    <property type="entry name" value="ZGC:172121"/>
    <property type="match status" value="1"/>
</dbReference>
<dbReference type="InterPro" id="IPR036589">
    <property type="entry name" value="HCY_dom_sf"/>
</dbReference>
<accession>A0A9Q6MVS7</accession>
<sequence length="302" mass="33664">MRLLEKLTAQRPIILDGGLATTLEQAGCNLNSSLWSSEVLRHQPNKIQQAHSAFTEAGADIILTSTYQASYDTFSDIGLKVEEIEQLFSTAVEEVNKATYDNQVVVGSLGPYGSYLSDGSEYTGNYERTQEDYYHFHKERIDALISRGINDFVFETVPNFSEIKAIAEYIIPRYSNTQTFWLSVTVDEQGDLSDGTAFETLCEYMTHHSQTLPIFGINCSTVEGINQAMNKGLKDLSQTIALYPNGGAHYDAETKQWENEGDSSQIIDQLPSWIEQGVRIVGGCCQTTPEDIKAIKTLLIEK</sequence>
<protein>
    <submittedName>
        <fullName evidence="7">Homocysteine S-methyltransferase</fullName>
    </submittedName>
</protein>
<keyword evidence="3 5" id="KW-0479">Metal-binding</keyword>
<reference evidence="7 8" key="1">
    <citation type="journal article" date="2016" name="Front. Microbiol.">
        <title>Comprehensive Phylogenetic Analysis of Bovine Non-aureus Staphylococci Species Based on Whole-Genome Sequencing.</title>
        <authorList>
            <person name="Naushad S."/>
            <person name="Barkema H.W."/>
            <person name="Luby C."/>
            <person name="Condas L.A."/>
            <person name="Nobrega D.B."/>
            <person name="Carson D.A."/>
            <person name="De Buck J."/>
        </authorList>
    </citation>
    <scope>NUCLEOTIDE SEQUENCE [LARGE SCALE GENOMIC DNA]</scope>
    <source>
        <strain evidence="7 8">SNUC 1231</strain>
    </source>
</reference>
<feature type="domain" description="Hcy-binding" evidence="6">
    <location>
        <begin position="1"/>
        <end position="299"/>
    </location>
</feature>
<dbReference type="SUPFAM" id="SSF82282">
    <property type="entry name" value="Homocysteine S-methyltransferase"/>
    <property type="match status" value="1"/>
</dbReference>
<dbReference type="PIRSF" id="PIRSF037505">
    <property type="entry name" value="Betaine_HMT"/>
    <property type="match status" value="1"/>
</dbReference>
<dbReference type="Gene3D" id="3.20.20.330">
    <property type="entry name" value="Homocysteine-binding-like domain"/>
    <property type="match status" value="1"/>
</dbReference>
<evidence type="ECO:0000256" key="4">
    <source>
        <dbReference type="ARBA" id="ARBA00022833"/>
    </source>
</evidence>
<keyword evidence="4 5" id="KW-0862">Zinc</keyword>
<feature type="binding site" evidence="5">
    <location>
        <position position="219"/>
    </location>
    <ligand>
        <name>Zn(2+)</name>
        <dbReference type="ChEBI" id="CHEBI:29105"/>
    </ligand>
</feature>
<dbReference type="GO" id="GO:0032259">
    <property type="term" value="P:methylation"/>
    <property type="evidence" value="ECO:0007669"/>
    <property type="project" value="UniProtKB-KW"/>
</dbReference>
<keyword evidence="2 5" id="KW-0808">Transferase</keyword>
<organism evidence="7 8">
    <name type="scientific">Staphylococcus succinus</name>
    <dbReference type="NCBI Taxonomy" id="61015"/>
    <lineage>
        <taxon>Bacteria</taxon>
        <taxon>Bacillati</taxon>
        <taxon>Bacillota</taxon>
        <taxon>Bacilli</taxon>
        <taxon>Bacillales</taxon>
        <taxon>Staphylococcaceae</taxon>
        <taxon>Staphylococcus</taxon>
    </lineage>
</organism>
<evidence type="ECO:0000256" key="3">
    <source>
        <dbReference type="ARBA" id="ARBA00022723"/>
    </source>
</evidence>
<dbReference type="Pfam" id="PF02574">
    <property type="entry name" value="S-methyl_trans"/>
    <property type="match status" value="1"/>
</dbReference>
<dbReference type="GO" id="GO:0033528">
    <property type="term" value="P:S-methylmethionine cycle"/>
    <property type="evidence" value="ECO:0007669"/>
    <property type="project" value="TreeGrafter"/>
</dbReference>
<evidence type="ECO:0000256" key="5">
    <source>
        <dbReference type="PROSITE-ProRule" id="PRU00333"/>
    </source>
</evidence>
<dbReference type="NCBIfam" id="NF007020">
    <property type="entry name" value="PRK09485.1"/>
    <property type="match status" value="1"/>
</dbReference>
<dbReference type="PROSITE" id="PS50970">
    <property type="entry name" value="HCY"/>
    <property type="match status" value="1"/>
</dbReference>
<gene>
    <name evidence="7" type="ORF">BU058_03995</name>
</gene>
<dbReference type="GO" id="GO:0009086">
    <property type="term" value="P:methionine biosynthetic process"/>
    <property type="evidence" value="ECO:0007669"/>
    <property type="project" value="InterPro"/>
</dbReference>
<name>A0A9Q6MVS7_9STAP</name>
<evidence type="ECO:0000256" key="1">
    <source>
        <dbReference type="ARBA" id="ARBA00022603"/>
    </source>
</evidence>
<feature type="binding site" evidence="5">
    <location>
        <position position="284"/>
    </location>
    <ligand>
        <name>Zn(2+)</name>
        <dbReference type="ChEBI" id="CHEBI:29105"/>
    </ligand>
</feature>